<keyword evidence="2" id="KW-1185">Reference proteome</keyword>
<dbReference type="InterPro" id="IPR052760">
    <property type="entry name" value="Mitochondrial_malonyltrans"/>
</dbReference>
<accession>A0AAW1TB11</accession>
<name>A0AAW1TB11_9CHLO</name>
<evidence type="ECO:0000313" key="2">
    <source>
        <dbReference type="Proteomes" id="UP001485043"/>
    </source>
</evidence>
<dbReference type="AlphaFoldDB" id="A0AAW1TB11"/>
<dbReference type="Gene3D" id="3.40.366.10">
    <property type="entry name" value="Malonyl-Coenzyme A Acyl Carrier Protein, domain 2"/>
    <property type="match status" value="1"/>
</dbReference>
<proteinExistence type="predicted"/>
<dbReference type="PANTHER" id="PTHR47170:SF2">
    <property type="entry name" value="MALONYL-COA:ACP TRANSACYLASE (MAT) DOMAIN-CONTAINING PROTEIN"/>
    <property type="match status" value="1"/>
</dbReference>
<sequence>MTVRLAVAGAFHTHFMQPAVEKLREALAGTKVVTPRIPVISNVDAEPHSDPEVIKDILARQVTSPVLWEATMKTLLEKGLENSYEIGPNKVIAGIFKRIDKKHNIQNVQV</sequence>
<dbReference type="InterPro" id="IPR016035">
    <property type="entry name" value="Acyl_Trfase/lysoPLipase"/>
</dbReference>
<dbReference type="PANTHER" id="PTHR47170">
    <property type="entry name" value="MALONYL-COA ACP TRANSACYLASE, ACP-BINDING"/>
    <property type="match status" value="1"/>
</dbReference>
<protein>
    <recommendedName>
        <fullName evidence="3">Malonyl-CoA:ACP transacylase (MAT) domain-containing protein</fullName>
    </recommendedName>
</protein>
<evidence type="ECO:0000313" key="1">
    <source>
        <dbReference type="EMBL" id="KAK9865892.1"/>
    </source>
</evidence>
<gene>
    <name evidence="1" type="ORF">WJX84_004942</name>
</gene>
<dbReference type="InterPro" id="IPR001227">
    <property type="entry name" value="Ac_transferase_dom_sf"/>
</dbReference>
<dbReference type="SUPFAM" id="SSF52151">
    <property type="entry name" value="FabD/lysophospholipase-like"/>
    <property type="match status" value="1"/>
</dbReference>
<dbReference type="EMBL" id="JALJOV010000208">
    <property type="protein sequence ID" value="KAK9865892.1"/>
    <property type="molecule type" value="Genomic_DNA"/>
</dbReference>
<comment type="caution">
    <text evidence="1">The sequence shown here is derived from an EMBL/GenBank/DDBJ whole genome shotgun (WGS) entry which is preliminary data.</text>
</comment>
<organism evidence="1 2">
    <name type="scientific">Apatococcus fuscideae</name>
    <dbReference type="NCBI Taxonomy" id="2026836"/>
    <lineage>
        <taxon>Eukaryota</taxon>
        <taxon>Viridiplantae</taxon>
        <taxon>Chlorophyta</taxon>
        <taxon>core chlorophytes</taxon>
        <taxon>Trebouxiophyceae</taxon>
        <taxon>Chlorellales</taxon>
        <taxon>Chlorellaceae</taxon>
        <taxon>Apatococcus</taxon>
    </lineage>
</organism>
<dbReference type="Proteomes" id="UP001485043">
    <property type="component" value="Unassembled WGS sequence"/>
</dbReference>
<dbReference type="GO" id="GO:0016740">
    <property type="term" value="F:transferase activity"/>
    <property type="evidence" value="ECO:0007669"/>
    <property type="project" value="InterPro"/>
</dbReference>
<reference evidence="1 2" key="1">
    <citation type="journal article" date="2024" name="Nat. Commun.">
        <title>Phylogenomics reveals the evolutionary origins of lichenization in chlorophyte algae.</title>
        <authorList>
            <person name="Puginier C."/>
            <person name="Libourel C."/>
            <person name="Otte J."/>
            <person name="Skaloud P."/>
            <person name="Haon M."/>
            <person name="Grisel S."/>
            <person name="Petersen M."/>
            <person name="Berrin J.G."/>
            <person name="Delaux P.M."/>
            <person name="Dal Grande F."/>
            <person name="Keller J."/>
        </authorList>
    </citation>
    <scope>NUCLEOTIDE SEQUENCE [LARGE SCALE GENOMIC DNA]</scope>
    <source>
        <strain evidence="1 2">SAG 2523</strain>
    </source>
</reference>
<evidence type="ECO:0008006" key="3">
    <source>
        <dbReference type="Google" id="ProtNLM"/>
    </source>
</evidence>